<evidence type="ECO:0000313" key="3">
    <source>
        <dbReference type="Proteomes" id="UP000749646"/>
    </source>
</evidence>
<organism evidence="2 3">
    <name type="scientific">Modicella reniformis</name>
    <dbReference type="NCBI Taxonomy" id="1440133"/>
    <lineage>
        <taxon>Eukaryota</taxon>
        <taxon>Fungi</taxon>
        <taxon>Fungi incertae sedis</taxon>
        <taxon>Mucoromycota</taxon>
        <taxon>Mortierellomycotina</taxon>
        <taxon>Mortierellomycetes</taxon>
        <taxon>Mortierellales</taxon>
        <taxon>Mortierellaceae</taxon>
        <taxon>Modicella</taxon>
    </lineage>
</organism>
<feature type="compositionally biased region" description="Low complexity" evidence="1">
    <location>
        <begin position="93"/>
        <end position="109"/>
    </location>
</feature>
<gene>
    <name evidence="2" type="ORF">BGZ65_000905</name>
</gene>
<reference evidence="2" key="1">
    <citation type="journal article" date="2020" name="Fungal Divers.">
        <title>Resolving the Mortierellaceae phylogeny through synthesis of multi-gene phylogenetics and phylogenomics.</title>
        <authorList>
            <person name="Vandepol N."/>
            <person name="Liber J."/>
            <person name="Desiro A."/>
            <person name="Na H."/>
            <person name="Kennedy M."/>
            <person name="Barry K."/>
            <person name="Grigoriev I.V."/>
            <person name="Miller A.N."/>
            <person name="O'Donnell K."/>
            <person name="Stajich J.E."/>
            <person name="Bonito G."/>
        </authorList>
    </citation>
    <scope>NUCLEOTIDE SEQUENCE</scope>
    <source>
        <strain evidence="2">MES-2147</strain>
    </source>
</reference>
<comment type="caution">
    <text evidence="2">The sequence shown here is derived from an EMBL/GenBank/DDBJ whole genome shotgun (WGS) entry which is preliminary data.</text>
</comment>
<protein>
    <submittedName>
        <fullName evidence="2">Uncharacterized protein</fullName>
    </submittedName>
</protein>
<proteinExistence type="predicted"/>
<sequence length="157" mass="17290">MANAMPNMNPLAMGQNNALSMAQRQAQGGITQMNGNNPSFATLAHQRQFQHQQMMQQHQLQLQQFPQQQQQQQQDQQHQQQQQPHTPVMNNFQLQQPSQQPTSDSSGTSIDPSKANPPITSQQPNSDMADDFGLDSFVDFTEMGPASSTPSKGADGG</sequence>
<evidence type="ECO:0000256" key="1">
    <source>
        <dbReference type="SAM" id="MobiDB-lite"/>
    </source>
</evidence>
<feature type="non-terminal residue" evidence="2">
    <location>
        <position position="157"/>
    </location>
</feature>
<dbReference type="EMBL" id="JAAAHW010012259">
    <property type="protein sequence ID" value="KAF9915111.1"/>
    <property type="molecule type" value="Genomic_DNA"/>
</dbReference>
<evidence type="ECO:0000313" key="2">
    <source>
        <dbReference type="EMBL" id="KAF9915111.1"/>
    </source>
</evidence>
<feature type="compositionally biased region" description="Low complexity" evidence="1">
    <location>
        <begin position="46"/>
        <end position="85"/>
    </location>
</feature>
<dbReference type="AlphaFoldDB" id="A0A9P6LQR4"/>
<dbReference type="Proteomes" id="UP000749646">
    <property type="component" value="Unassembled WGS sequence"/>
</dbReference>
<keyword evidence="3" id="KW-1185">Reference proteome</keyword>
<accession>A0A9P6LQR4</accession>
<feature type="region of interest" description="Disordered" evidence="1">
    <location>
        <begin position="46"/>
        <end position="157"/>
    </location>
</feature>
<name>A0A9P6LQR4_9FUNG</name>